<feature type="non-terminal residue" evidence="2">
    <location>
        <position position="1"/>
    </location>
</feature>
<dbReference type="InterPro" id="IPR000261">
    <property type="entry name" value="EH_dom"/>
</dbReference>
<comment type="caution">
    <text evidence="2">The sequence shown here is derived from an EMBL/GenBank/DDBJ whole genome shotgun (WGS) entry which is preliminary data.</text>
</comment>
<dbReference type="AlphaFoldDB" id="A0A232FFT4"/>
<dbReference type="GO" id="GO:0016197">
    <property type="term" value="P:endosomal transport"/>
    <property type="evidence" value="ECO:0007669"/>
    <property type="project" value="TreeGrafter"/>
</dbReference>
<dbReference type="Pfam" id="PF12763">
    <property type="entry name" value="EH"/>
    <property type="match status" value="1"/>
</dbReference>
<reference evidence="2 3" key="1">
    <citation type="journal article" date="2017" name="Curr. Biol.">
        <title>The Evolution of Venom by Co-option of Single-Copy Genes.</title>
        <authorList>
            <person name="Martinson E.O."/>
            <person name="Mrinalini"/>
            <person name="Kelkar Y.D."/>
            <person name="Chang C.H."/>
            <person name="Werren J.H."/>
        </authorList>
    </citation>
    <scope>NUCLEOTIDE SEQUENCE [LARGE SCALE GENOMIC DNA]</scope>
    <source>
        <strain evidence="2 3">Alberta</strain>
        <tissue evidence="2">Whole body</tissue>
    </source>
</reference>
<proteinExistence type="predicted"/>
<dbReference type="SMART" id="SM00027">
    <property type="entry name" value="EH"/>
    <property type="match status" value="1"/>
</dbReference>
<dbReference type="GO" id="GO:0045296">
    <property type="term" value="F:cadherin binding"/>
    <property type="evidence" value="ECO:0007669"/>
    <property type="project" value="TreeGrafter"/>
</dbReference>
<evidence type="ECO:0000313" key="3">
    <source>
        <dbReference type="Proteomes" id="UP000215335"/>
    </source>
</evidence>
<dbReference type="EMBL" id="NNAY01000277">
    <property type="protein sequence ID" value="OXU29555.1"/>
    <property type="molecule type" value="Genomic_DNA"/>
</dbReference>
<dbReference type="OrthoDB" id="7693491at2759"/>
<gene>
    <name evidence="2" type="ORF">TSAR_012462</name>
</gene>
<dbReference type="Gene3D" id="1.10.238.10">
    <property type="entry name" value="EF-hand"/>
    <property type="match status" value="1"/>
</dbReference>
<name>A0A232FFT4_9HYME</name>
<accession>A0A232FFT4</accession>
<dbReference type="Proteomes" id="UP000215335">
    <property type="component" value="Unassembled WGS sequence"/>
</dbReference>
<dbReference type="CDD" id="cd00052">
    <property type="entry name" value="EH"/>
    <property type="match status" value="1"/>
</dbReference>
<dbReference type="STRING" id="543379.A0A232FFT4"/>
<dbReference type="PANTHER" id="PTHR11216:SF176">
    <property type="entry name" value="EPIDERMAL GROWTH FACTOR RECEPTOR PATHWAY SUBSTRATE CLONE 15, ISOFORM A"/>
    <property type="match status" value="1"/>
</dbReference>
<protein>
    <recommendedName>
        <fullName evidence="1">EH domain-containing protein</fullName>
    </recommendedName>
</protein>
<dbReference type="GO" id="GO:0006897">
    <property type="term" value="P:endocytosis"/>
    <property type="evidence" value="ECO:0007669"/>
    <property type="project" value="TreeGrafter"/>
</dbReference>
<dbReference type="SUPFAM" id="SSF47473">
    <property type="entry name" value="EF-hand"/>
    <property type="match status" value="1"/>
</dbReference>
<evidence type="ECO:0000313" key="2">
    <source>
        <dbReference type="EMBL" id="OXU29555.1"/>
    </source>
</evidence>
<dbReference type="GO" id="GO:0030132">
    <property type="term" value="C:clathrin coat of coated pit"/>
    <property type="evidence" value="ECO:0007669"/>
    <property type="project" value="TreeGrafter"/>
</dbReference>
<sequence>KVNSDKLFVQADEDLDGFVSGIEIKDIFFQSGLTQTVSLCDISQNGKLNNEQFALAMWLIKKKLHGVDLPKKLTPEMIPPSFRQKSAQTILVKEEEERSNYLNILPILDDSRKKKGTGTYGEMDLVIDFQFFKHNKGRVVPKEVGLAVLDLDATVHWIIAPTCNSRFSKIGVLRENNWLTLHHHSLDWYNGYVSLKKFYKTA</sequence>
<evidence type="ECO:0000259" key="1">
    <source>
        <dbReference type="SMART" id="SM00027"/>
    </source>
</evidence>
<dbReference type="InterPro" id="IPR011992">
    <property type="entry name" value="EF-hand-dom_pair"/>
</dbReference>
<keyword evidence="3" id="KW-1185">Reference proteome</keyword>
<feature type="domain" description="EH" evidence="1">
    <location>
        <begin position="1"/>
        <end position="83"/>
    </location>
</feature>
<organism evidence="2 3">
    <name type="scientific">Trichomalopsis sarcophagae</name>
    <dbReference type="NCBI Taxonomy" id="543379"/>
    <lineage>
        <taxon>Eukaryota</taxon>
        <taxon>Metazoa</taxon>
        <taxon>Ecdysozoa</taxon>
        <taxon>Arthropoda</taxon>
        <taxon>Hexapoda</taxon>
        <taxon>Insecta</taxon>
        <taxon>Pterygota</taxon>
        <taxon>Neoptera</taxon>
        <taxon>Endopterygota</taxon>
        <taxon>Hymenoptera</taxon>
        <taxon>Apocrita</taxon>
        <taxon>Proctotrupomorpha</taxon>
        <taxon>Chalcidoidea</taxon>
        <taxon>Pteromalidae</taxon>
        <taxon>Pteromalinae</taxon>
        <taxon>Trichomalopsis</taxon>
    </lineage>
</organism>
<dbReference type="PANTHER" id="PTHR11216">
    <property type="entry name" value="EH DOMAIN"/>
    <property type="match status" value="1"/>
</dbReference>